<dbReference type="EMBL" id="BARS01004004">
    <property type="protein sequence ID" value="GAF71551.1"/>
    <property type="molecule type" value="Genomic_DNA"/>
</dbReference>
<dbReference type="AlphaFoldDB" id="X0S8Q1"/>
<evidence type="ECO:0000313" key="1">
    <source>
        <dbReference type="EMBL" id="GAF71551.1"/>
    </source>
</evidence>
<protein>
    <submittedName>
        <fullName evidence="1">Uncharacterized protein</fullName>
    </submittedName>
</protein>
<dbReference type="Gene3D" id="2.50.20.10">
    <property type="entry name" value="Lipoprotein localisation LolA/LolB/LppX"/>
    <property type="match status" value="1"/>
</dbReference>
<organism evidence="1">
    <name type="scientific">marine sediment metagenome</name>
    <dbReference type="NCBI Taxonomy" id="412755"/>
    <lineage>
        <taxon>unclassified sequences</taxon>
        <taxon>metagenomes</taxon>
        <taxon>ecological metagenomes</taxon>
    </lineage>
</organism>
<feature type="non-terminal residue" evidence="1">
    <location>
        <position position="1"/>
    </location>
</feature>
<comment type="caution">
    <text evidence="1">The sequence shown here is derived from an EMBL/GenBank/DDBJ whole genome shotgun (WGS) entry which is preliminary data.</text>
</comment>
<name>X0S8Q1_9ZZZZ</name>
<sequence>TLAFRKPNLIRLELGKPRNEEFITDGQFWWVVSHNDKQVEKYEAANSSNAAAEASFLTFGFGQSSKKILEEYKMTLEGTRTQKPKKKDTPEVTWYRMKFVPREKDAPARFAAIELELPDDQFEAPELRWLPQLIVLHEADGEIVHSFRLRDMKVNPELEDKDFTYEVPRGYNVP</sequence>
<accession>X0S8Q1</accession>
<proteinExistence type="predicted"/>
<dbReference type="SUPFAM" id="SSF89392">
    <property type="entry name" value="Prokaryotic lipoproteins and lipoprotein localization factors"/>
    <property type="match status" value="1"/>
</dbReference>
<dbReference type="InterPro" id="IPR029046">
    <property type="entry name" value="LolA/LolB/LppX"/>
</dbReference>
<dbReference type="Pfam" id="PF03548">
    <property type="entry name" value="LolA"/>
    <property type="match status" value="1"/>
</dbReference>
<dbReference type="InterPro" id="IPR004564">
    <property type="entry name" value="OM_lipoprot_carrier_LolA-like"/>
</dbReference>
<dbReference type="CDD" id="cd16325">
    <property type="entry name" value="LolA"/>
    <property type="match status" value="1"/>
</dbReference>
<reference evidence="1" key="1">
    <citation type="journal article" date="2014" name="Front. Microbiol.">
        <title>High frequency of phylogenetically diverse reductive dehalogenase-homologous genes in deep subseafloor sedimentary metagenomes.</title>
        <authorList>
            <person name="Kawai M."/>
            <person name="Futagami T."/>
            <person name="Toyoda A."/>
            <person name="Takaki Y."/>
            <person name="Nishi S."/>
            <person name="Hori S."/>
            <person name="Arai W."/>
            <person name="Tsubouchi T."/>
            <person name="Morono Y."/>
            <person name="Uchiyama I."/>
            <person name="Ito T."/>
            <person name="Fujiyama A."/>
            <person name="Inagaki F."/>
            <person name="Takami H."/>
        </authorList>
    </citation>
    <scope>NUCLEOTIDE SEQUENCE</scope>
    <source>
        <strain evidence="1">Expedition CK06-06</strain>
    </source>
</reference>
<gene>
    <name evidence="1" type="ORF">S01H1_07803</name>
</gene>